<proteinExistence type="predicted"/>
<organism evidence="1 2">
    <name type="scientific">Vibrio europaeus</name>
    <dbReference type="NCBI Taxonomy" id="300876"/>
    <lineage>
        <taxon>Bacteria</taxon>
        <taxon>Pseudomonadati</taxon>
        <taxon>Pseudomonadota</taxon>
        <taxon>Gammaproteobacteria</taxon>
        <taxon>Vibrionales</taxon>
        <taxon>Vibrionaceae</taxon>
        <taxon>Vibrio</taxon>
        <taxon>Vibrio oreintalis group</taxon>
    </lineage>
</organism>
<dbReference type="EMBL" id="CP053541">
    <property type="protein sequence ID" value="QJY35186.1"/>
    <property type="molecule type" value="Genomic_DNA"/>
</dbReference>
<name>A0AAE7AU10_9VIBR</name>
<accession>A0AAE7AU10</accession>
<evidence type="ECO:0000313" key="1">
    <source>
        <dbReference type="EMBL" id="QJY35186.1"/>
    </source>
</evidence>
<gene>
    <name evidence="1" type="ORF">HOO69_00585</name>
</gene>
<protein>
    <submittedName>
        <fullName evidence="1">Uncharacterized protein</fullName>
    </submittedName>
</protein>
<dbReference type="AlphaFoldDB" id="A0AAE7AU10"/>
<evidence type="ECO:0000313" key="2">
    <source>
        <dbReference type="Proteomes" id="UP000501443"/>
    </source>
</evidence>
<sequence length="82" mass="9870">MLSPKQQAILIWLQKGNYFEVCSEHCSHWGKLYCSSPPPHRIFEKTRCKLIKEGFAEYTTQRKHGIRWDRFSLTERGRTWNK</sequence>
<dbReference type="Proteomes" id="UP000501443">
    <property type="component" value="Chromosome 1"/>
</dbReference>
<reference evidence="1 2" key="1">
    <citation type="submission" date="2020-05" db="EMBL/GenBank/DDBJ databases">
        <title>First description outside Europe of the emergent pathogen for shellfish aquaculture Vibrio europaeus.</title>
        <authorList>
            <person name="Dubert J."/>
            <person name="Rojas R."/>
        </authorList>
    </citation>
    <scope>NUCLEOTIDE SEQUENCE [LARGE SCALE GENOMIC DNA]</scope>
    <source>
        <strain evidence="1 2">NPI-1</strain>
    </source>
</reference>